<dbReference type="KEGG" id="hro:HELRODRAFT_107069"/>
<dbReference type="RefSeq" id="XP_009022849.1">
    <property type="nucleotide sequence ID" value="XM_009024601.1"/>
</dbReference>
<dbReference type="FunFam" id="2.60.40.60:FF:000481">
    <property type="entry name" value="Uncharacterized protein"/>
    <property type="match status" value="1"/>
</dbReference>
<dbReference type="PANTHER" id="PTHR24028">
    <property type="entry name" value="CADHERIN-87A"/>
    <property type="match status" value="1"/>
</dbReference>
<dbReference type="eggNOG" id="KOG3594">
    <property type="taxonomic scope" value="Eukaryota"/>
</dbReference>
<dbReference type="SMART" id="SM00112">
    <property type="entry name" value="CA"/>
    <property type="match status" value="5"/>
</dbReference>
<dbReference type="HOGENOM" id="CLU_006480_3_2_1"/>
<dbReference type="AlphaFoldDB" id="T1EE71"/>
<dbReference type="FunCoup" id="T1EE71">
    <property type="interactions" value="55"/>
</dbReference>
<evidence type="ECO:0000256" key="2">
    <source>
        <dbReference type="ARBA" id="ARBA00022692"/>
    </source>
</evidence>
<dbReference type="FunFam" id="2.60.40.60:FF:000424">
    <property type="entry name" value="Uncharacterized protein"/>
    <property type="match status" value="1"/>
</dbReference>
<dbReference type="PROSITE" id="PS00232">
    <property type="entry name" value="CADHERIN_1"/>
    <property type="match status" value="5"/>
</dbReference>
<keyword evidence="3" id="KW-0677">Repeat</keyword>
<dbReference type="InterPro" id="IPR015919">
    <property type="entry name" value="Cadherin-like_sf"/>
</dbReference>
<evidence type="ECO:0000256" key="7">
    <source>
        <dbReference type="ARBA" id="ARBA00023180"/>
    </source>
</evidence>
<dbReference type="Pfam" id="PF00028">
    <property type="entry name" value="Cadherin"/>
    <property type="match status" value="3"/>
</dbReference>
<dbReference type="FunFam" id="2.60.40.60:FF:000412">
    <property type="entry name" value="Uncharacterized protein"/>
    <property type="match status" value="1"/>
</dbReference>
<dbReference type="OMA" id="NPFDIFH"/>
<evidence type="ECO:0000313" key="10">
    <source>
        <dbReference type="EMBL" id="ESN98911.1"/>
    </source>
</evidence>
<feature type="domain" description="Cadherin" evidence="9">
    <location>
        <begin position="480"/>
        <end position="584"/>
    </location>
</feature>
<feature type="domain" description="Cadherin" evidence="9">
    <location>
        <begin position="256"/>
        <end position="365"/>
    </location>
</feature>
<dbReference type="PANTHER" id="PTHR24028:SF146">
    <property type="entry name" value="CADHERIN 96CB, ISOFORM D-RELATED"/>
    <property type="match status" value="1"/>
</dbReference>
<evidence type="ECO:0000256" key="4">
    <source>
        <dbReference type="ARBA" id="ARBA00022837"/>
    </source>
</evidence>
<dbReference type="InterPro" id="IPR050174">
    <property type="entry name" value="Protocadherin/Cadherin-CA"/>
</dbReference>
<dbReference type="InParanoid" id="T1EE71"/>
<feature type="domain" description="Cadherin" evidence="9">
    <location>
        <begin position="586"/>
        <end position="703"/>
    </location>
</feature>
<dbReference type="GO" id="GO:0005886">
    <property type="term" value="C:plasma membrane"/>
    <property type="evidence" value="ECO:0000318"/>
    <property type="project" value="GO_Central"/>
</dbReference>
<evidence type="ECO:0000256" key="8">
    <source>
        <dbReference type="PROSITE-ProRule" id="PRU00043"/>
    </source>
</evidence>
<keyword evidence="7" id="KW-0325">Glycoprotein</keyword>
<feature type="domain" description="Cadherin" evidence="9">
    <location>
        <begin position="109"/>
        <end position="255"/>
    </location>
</feature>
<reference evidence="12" key="1">
    <citation type="submission" date="2012-12" db="EMBL/GenBank/DDBJ databases">
        <authorList>
            <person name="Hellsten U."/>
            <person name="Grimwood J."/>
            <person name="Chapman J.A."/>
            <person name="Shapiro H."/>
            <person name="Aerts A."/>
            <person name="Otillar R.P."/>
            <person name="Terry A.Y."/>
            <person name="Boore J.L."/>
            <person name="Simakov O."/>
            <person name="Marletaz F."/>
            <person name="Cho S.-J."/>
            <person name="Edsinger-Gonzales E."/>
            <person name="Havlak P."/>
            <person name="Kuo D.-H."/>
            <person name="Larsson T."/>
            <person name="Lv J."/>
            <person name="Arendt D."/>
            <person name="Savage R."/>
            <person name="Osoegawa K."/>
            <person name="de Jong P."/>
            <person name="Lindberg D.R."/>
            <person name="Seaver E.C."/>
            <person name="Weisblat D.A."/>
            <person name="Putnam N.H."/>
            <person name="Grigoriev I.V."/>
            <person name="Rokhsar D.S."/>
        </authorList>
    </citation>
    <scope>NUCLEOTIDE SEQUENCE</scope>
</reference>
<evidence type="ECO:0000313" key="12">
    <source>
        <dbReference type="Proteomes" id="UP000015101"/>
    </source>
</evidence>
<proteinExistence type="predicted"/>
<organism evidence="11 12">
    <name type="scientific">Helobdella robusta</name>
    <name type="common">Californian leech</name>
    <dbReference type="NCBI Taxonomy" id="6412"/>
    <lineage>
        <taxon>Eukaryota</taxon>
        <taxon>Metazoa</taxon>
        <taxon>Spiralia</taxon>
        <taxon>Lophotrochozoa</taxon>
        <taxon>Annelida</taxon>
        <taxon>Clitellata</taxon>
        <taxon>Hirudinea</taxon>
        <taxon>Rhynchobdellida</taxon>
        <taxon>Glossiphoniidae</taxon>
        <taxon>Helobdella</taxon>
    </lineage>
</organism>
<dbReference type="GO" id="GO:0007155">
    <property type="term" value="P:cell adhesion"/>
    <property type="evidence" value="ECO:0000318"/>
    <property type="project" value="GO_Central"/>
</dbReference>
<dbReference type="FunFam" id="2.60.40.60:FF:000020">
    <property type="entry name" value="Dachsous cadherin-related 1b"/>
    <property type="match status" value="1"/>
</dbReference>
<sequence length="744" mass="82983">MHLKELLRILLIGSEKQSNVKSPSKLNYKIILFLFASLFVIVHSSDYKAARRSTKIQRLETNFRGVDAPHFNQLNRAVNDNLKKTSSTGKKNKQQVNKDKMLYNDSEKINKAIEYTINEENKVPYYLGNVPRDAQLTDPTISSSKAVHGSTTQSLLRYHFRPVPRTFSKSYHVEDYFKLNATTGDLYIFVVLDRDELCPLHNERPASLASSLIISSTRSSSCSLTFDVVVKPIDYIKIVKITVNLLDLNDNAPRFQKNRTTIEVAESSSLGYFIHLPSAEDHDTGINGIQEYQLVSAYNEFELVAADQIDDSIDVLLKLVSKLDREVCDHYEVTLIAIDGGRPAKSGFIDIEIKVIDSNDNPPVFEKSSYSVTVLESTLPGTTLLTVHATDKDVGANAHITYLLSPNSDHAYGDVFQINGHSGEILIMKPLDYETNRYYRLTVLAKNDDNLVHLLTSTVTVEVFVEDVNDNPPVISVNFWPHRTHAEVMENIGPDVFVALITVKDADSGKSGAFTCSVEGTALFRLVPVYSQEFKLLTNQVFDREEQDLHSLMIISSDEGTPSLSSSLSFIVYIFDLNDNSPMFGKQKNYYFSILENSPADAVVGFVSATDDDSSPEFKTIEYFLHDPSECFQINKRTGEVRSLVSFDRESTAVYKLIVTAENNLMSDNSFTATGLKHRSKKLSASVNVTVSISDVNDNAPVFVFPNISFYEVEVAKNVANSVGSVVARVQAVDPDDGKNAAVR</sequence>
<dbReference type="GO" id="GO:0007156">
    <property type="term" value="P:homophilic cell adhesion via plasma membrane adhesion molecules"/>
    <property type="evidence" value="ECO:0007669"/>
    <property type="project" value="InterPro"/>
</dbReference>
<dbReference type="EnsemblMetazoa" id="HelroT107069">
    <property type="protein sequence ID" value="HelroP107069"/>
    <property type="gene ID" value="HelroG107069"/>
</dbReference>
<evidence type="ECO:0000259" key="9">
    <source>
        <dbReference type="PROSITE" id="PS50268"/>
    </source>
</evidence>
<dbReference type="GO" id="GO:0050839">
    <property type="term" value="F:cell adhesion molecule binding"/>
    <property type="evidence" value="ECO:0000318"/>
    <property type="project" value="GO_Central"/>
</dbReference>
<keyword evidence="4 8" id="KW-0106">Calcium</keyword>
<name>T1EE71_HELRO</name>
<keyword evidence="2" id="KW-0812">Transmembrane</keyword>
<dbReference type="PRINTS" id="PR00205">
    <property type="entry name" value="CADHERIN"/>
</dbReference>
<dbReference type="SUPFAM" id="SSF49313">
    <property type="entry name" value="Cadherin-like"/>
    <property type="match status" value="5"/>
</dbReference>
<reference evidence="10 12" key="2">
    <citation type="journal article" date="2013" name="Nature">
        <title>Insights into bilaterian evolution from three spiralian genomes.</title>
        <authorList>
            <person name="Simakov O."/>
            <person name="Marletaz F."/>
            <person name="Cho S.J."/>
            <person name="Edsinger-Gonzales E."/>
            <person name="Havlak P."/>
            <person name="Hellsten U."/>
            <person name="Kuo D.H."/>
            <person name="Larsson T."/>
            <person name="Lv J."/>
            <person name="Arendt D."/>
            <person name="Savage R."/>
            <person name="Osoegawa K."/>
            <person name="de Jong P."/>
            <person name="Grimwood J."/>
            <person name="Chapman J.A."/>
            <person name="Shapiro H."/>
            <person name="Aerts A."/>
            <person name="Otillar R.P."/>
            <person name="Terry A.Y."/>
            <person name="Boore J.L."/>
            <person name="Grigoriev I.V."/>
            <person name="Lindberg D.R."/>
            <person name="Seaver E.C."/>
            <person name="Weisblat D.A."/>
            <person name="Putnam N.H."/>
            <person name="Rokhsar D.S."/>
        </authorList>
    </citation>
    <scope>NUCLEOTIDE SEQUENCE</scope>
</reference>
<protein>
    <recommendedName>
        <fullName evidence="9">Cadherin domain-containing protein</fullName>
    </recommendedName>
</protein>
<evidence type="ECO:0000256" key="5">
    <source>
        <dbReference type="ARBA" id="ARBA00022989"/>
    </source>
</evidence>
<keyword evidence="6" id="KW-0472">Membrane</keyword>
<dbReference type="Proteomes" id="UP000015101">
    <property type="component" value="Unassembled WGS sequence"/>
</dbReference>
<comment type="subcellular location">
    <subcellularLocation>
        <location evidence="1">Membrane</location>
        <topology evidence="1">Single-pass membrane protein</topology>
    </subcellularLocation>
</comment>
<dbReference type="InterPro" id="IPR002126">
    <property type="entry name" value="Cadherin-like_dom"/>
</dbReference>
<dbReference type="OrthoDB" id="6252479at2759"/>
<reference evidence="11" key="3">
    <citation type="submission" date="2015-06" db="UniProtKB">
        <authorList>
            <consortium name="EnsemblMetazoa"/>
        </authorList>
    </citation>
    <scope>IDENTIFICATION</scope>
</reference>
<accession>T1EE71</accession>
<evidence type="ECO:0000256" key="1">
    <source>
        <dbReference type="ARBA" id="ARBA00004167"/>
    </source>
</evidence>
<dbReference type="GeneID" id="20194873"/>
<dbReference type="EMBL" id="AMQM01001076">
    <property type="status" value="NOT_ANNOTATED_CDS"/>
    <property type="molecule type" value="Genomic_DNA"/>
</dbReference>
<evidence type="ECO:0000256" key="3">
    <source>
        <dbReference type="ARBA" id="ARBA00022737"/>
    </source>
</evidence>
<dbReference type="GO" id="GO:0005509">
    <property type="term" value="F:calcium ion binding"/>
    <property type="evidence" value="ECO:0007669"/>
    <property type="project" value="UniProtKB-UniRule"/>
</dbReference>
<dbReference type="InterPro" id="IPR020894">
    <property type="entry name" value="Cadherin_CS"/>
</dbReference>
<dbReference type="EMBL" id="KB097143">
    <property type="protein sequence ID" value="ESN98911.1"/>
    <property type="molecule type" value="Genomic_DNA"/>
</dbReference>
<keyword evidence="5" id="KW-1133">Transmembrane helix</keyword>
<evidence type="ECO:0000256" key="6">
    <source>
        <dbReference type="ARBA" id="ARBA00023136"/>
    </source>
</evidence>
<gene>
    <name evidence="11" type="primary">20194873</name>
    <name evidence="10" type="ORF">HELRODRAFT_107069</name>
</gene>
<evidence type="ECO:0000313" key="11">
    <source>
        <dbReference type="EnsemblMetazoa" id="HelroP107069"/>
    </source>
</evidence>
<dbReference type="CTD" id="20194873"/>
<dbReference type="PROSITE" id="PS50268">
    <property type="entry name" value="CADHERIN_2"/>
    <property type="match status" value="5"/>
</dbReference>
<keyword evidence="12" id="KW-1185">Reference proteome</keyword>
<feature type="domain" description="Cadherin" evidence="9">
    <location>
        <begin position="366"/>
        <end position="475"/>
    </location>
</feature>
<dbReference type="CDD" id="cd11304">
    <property type="entry name" value="Cadherin_repeat"/>
    <property type="match status" value="5"/>
</dbReference>
<dbReference type="Gene3D" id="2.60.40.60">
    <property type="entry name" value="Cadherins"/>
    <property type="match status" value="6"/>
</dbReference>